<organism evidence="2">
    <name type="scientific">Tanacetum cinerariifolium</name>
    <name type="common">Dalmatian daisy</name>
    <name type="synonym">Chrysanthemum cinerariifolium</name>
    <dbReference type="NCBI Taxonomy" id="118510"/>
    <lineage>
        <taxon>Eukaryota</taxon>
        <taxon>Viridiplantae</taxon>
        <taxon>Streptophyta</taxon>
        <taxon>Embryophyta</taxon>
        <taxon>Tracheophyta</taxon>
        <taxon>Spermatophyta</taxon>
        <taxon>Magnoliopsida</taxon>
        <taxon>eudicotyledons</taxon>
        <taxon>Gunneridae</taxon>
        <taxon>Pentapetalae</taxon>
        <taxon>asterids</taxon>
        <taxon>campanulids</taxon>
        <taxon>Asterales</taxon>
        <taxon>Asteraceae</taxon>
        <taxon>Asteroideae</taxon>
        <taxon>Anthemideae</taxon>
        <taxon>Anthemidinae</taxon>
        <taxon>Tanacetum</taxon>
    </lineage>
</organism>
<proteinExistence type="predicted"/>
<dbReference type="EMBL" id="BKCJ010513873">
    <property type="protein sequence ID" value="GFA91772.1"/>
    <property type="molecule type" value="Genomic_DNA"/>
</dbReference>
<dbReference type="AlphaFoldDB" id="A0A699KJN0"/>
<accession>A0A699KJN0</accession>
<gene>
    <name evidence="2" type="ORF">Tci_663744</name>
</gene>
<protein>
    <submittedName>
        <fullName evidence="2">Uncharacterized protein</fullName>
    </submittedName>
</protein>
<name>A0A699KJN0_TANCI</name>
<feature type="region of interest" description="Disordered" evidence="1">
    <location>
        <begin position="1"/>
        <end position="27"/>
    </location>
</feature>
<reference evidence="2" key="1">
    <citation type="journal article" date="2019" name="Sci. Rep.">
        <title>Draft genome of Tanacetum cinerariifolium, the natural source of mosquito coil.</title>
        <authorList>
            <person name="Yamashiro T."/>
            <person name="Shiraishi A."/>
            <person name="Satake H."/>
            <person name="Nakayama K."/>
        </authorList>
    </citation>
    <scope>NUCLEOTIDE SEQUENCE</scope>
</reference>
<feature type="compositionally biased region" description="Basic and acidic residues" evidence="1">
    <location>
        <begin position="1"/>
        <end position="14"/>
    </location>
</feature>
<comment type="caution">
    <text evidence="2">The sequence shown here is derived from an EMBL/GenBank/DDBJ whole genome shotgun (WGS) entry which is preliminary data.</text>
</comment>
<evidence type="ECO:0000313" key="2">
    <source>
        <dbReference type="EMBL" id="GFA91772.1"/>
    </source>
</evidence>
<evidence type="ECO:0000256" key="1">
    <source>
        <dbReference type="SAM" id="MobiDB-lite"/>
    </source>
</evidence>
<sequence length="108" mass="11227">MEEVIKKDGGKHGESQPASGSNDKHGIVFVNTRVTSVSGSNEANTIGKNSVVYVNDVGQETINVVVSDNGNESALSAGNKGNQGLILTVNNKGPILFSKLVTGESSRK</sequence>